<name>A0A3R7LY24_9TRYP</name>
<dbReference type="RefSeq" id="XP_029223173.1">
    <property type="nucleotide sequence ID" value="XM_029376700.1"/>
</dbReference>
<feature type="region of interest" description="Disordered" evidence="1">
    <location>
        <begin position="90"/>
        <end position="130"/>
    </location>
</feature>
<gene>
    <name evidence="2" type="ORF">Tco025E_09897</name>
</gene>
<comment type="caution">
    <text evidence="2">The sequence shown here is derived from an EMBL/GenBank/DDBJ whole genome shotgun (WGS) entry which is preliminary data.</text>
</comment>
<evidence type="ECO:0000313" key="3">
    <source>
        <dbReference type="Proteomes" id="UP000284403"/>
    </source>
</evidence>
<feature type="region of interest" description="Disordered" evidence="1">
    <location>
        <begin position="1"/>
        <end position="70"/>
    </location>
</feature>
<proteinExistence type="predicted"/>
<feature type="compositionally biased region" description="Low complexity" evidence="1">
    <location>
        <begin position="174"/>
        <end position="183"/>
    </location>
</feature>
<accession>A0A3R7LY24</accession>
<feature type="compositionally biased region" description="Basic and acidic residues" evidence="1">
    <location>
        <begin position="7"/>
        <end position="37"/>
    </location>
</feature>
<feature type="non-terminal residue" evidence="2">
    <location>
        <position position="197"/>
    </location>
</feature>
<keyword evidence="3" id="KW-1185">Reference proteome</keyword>
<dbReference type="EMBL" id="MKKU01001361">
    <property type="protein sequence ID" value="RNE95841.1"/>
    <property type="molecule type" value="Genomic_DNA"/>
</dbReference>
<evidence type="ECO:0000313" key="2">
    <source>
        <dbReference type="EMBL" id="RNE95841.1"/>
    </source>
</evidence>
<dbReference type="GeneID" id="40323508"/>
<dbReference type="AlphaFoldDB" id="A0A3R7LY24"/>
<dbReference type="Proteomes" id="UP000284403">
    <property type="component" value="Unassembled WGS sequence"/>
</dbReference>
<sequence length="197" mass="21349">MLCRNLLRREGAEHTRRPPTRKEEEEEGRRRSARHDANTQGAQHVNSARGRYATQLRPHGAQPAKAAADERRVRFVQSSWRTPLHFRAPFSRGHTCPSRDKRGESGGTVPAGRAAASATLRPPRRPVSPTQTQASFFSSIFGPHAIHASPSAFCFSPRPPVPLSVSLPGSGFSAAPSALLSSPGRPPQRAPACIKGE</sequence>
<evidence type="ECO:0000256" key="1">
    <source>
        <dbReference type="SAM" id="MobiDB-lite"/>
    </source>
</evidence>
<protein>
    <submittedName>
        <fullName evidence="2">Uncharacterized protein</fullName>
    </submittedName>
</protein>
<feature type="region of interest" description="Disordered" evidence="1">
    <location>
        <begin position="174"/>
        <end position="197"/>
    </location>
</feature>
<reference evidence="2 3" key="1">
    <citation type="journal article" date="2018" name="BMC Genomics">
        <title>Genomic comparison of Trypanosoma conorhini and Trypanosoma rangeli to Trypanosoma cruzi strains of high and low virulence.</title>
        <authorList>
            <person name="Bradwell K.R."/>
            <person name="Koparde V.N."/>
            <person name="Matveyev A.V."/>
            <person name="Serrano M.G."/>
            <person name="Alves J.M."/>
            <person name="Parikh H."/>
            <person name="Huang B."/>
            <person name="Lee V."/>
            <person name="Espinosa-Alvarez O."/>
            <person name="Ortiz P.A."/>
            <person name="Costa-Martins A.G."/>
            <person name="Teixeira M.M."/>
            <person name="Buck G.A."/>
        </authorList>
    </citation>
    <scope>NUCLEOTIDE SEQUENCE [LARGE SCALE GENOMIC DNA]</scope>
    <source>
        <strain evidence="2 3">025E</strain>
    </source>
</reference>
<organism evidence="2 3">
    <name type="scientific">Trypanosoma conorhini</name>
    <dbReference type="NCBI Taxonomy" id="83891"/>
    <lineage>
        <taxon>Eukaryota</taxon>
        <taxon>Discoba</taxon>
        <taxon>Euglenozoa</taxon>
        <taxon>Kinetoplastea</taxon>
        <taxon>Metakinetoplastina</taxon>
        <taxon>Trypanosomatida</taxon>
        <taxon>Trypanosomatidae</taxon>
        <taxon>Trypanosoma</taxon>
    </lineage>
</organism>